<feature type="transmembrane region" description="Helical" evidence="8">
    <location>
        <begin position="241"/>
        <end position="259"/>
    </location>
</feature>
<dbReference type="InterPro" id="IPR003918">
    <property type="entry name" value="NADH_UbQ_OxRdtase"/>
</dbReference>
<gene>
    <name evidence="10" type="ORF">SAMN05661003_103108</name>
</gene>
<evidence type="ECO:0000256" key="8">
    <source>
        <dbReference type="SAM" id="Phobius"/>
    </source>
</evidence>
<evidence type="ECO:0000256" key="6">
    <source>
        <dbReference type="ARBA" id="ARBA00023136"/>
    </source>
</evidence>
<keyword evidence="3 7" id="KW-0812">Transmembrane</keyword>
<evidence type="ECO:0000256" key="4">
    <source>
        <dbReference type="ARBA" id="ARBA00022989"/>
    </source>
</evidence>
<keyword evidence="6 8" id="KW-0472">Membrane</keyword>
<feature type="transmembrane region" description="Helical" evidence="8">
    <location>
        <begin position="68"/>
        <end position="88"/>
    </location>
</feature>
<evidence type="ECO:0000256" key="7">
    <source>
        <dbReference type="RuleBase" id="RU000320"/>
    </source>
</evidence>
<evidence type="ECO:0000256" key="3">
    <source>
        <dbReference type="ARBA" id="ARBA00022692"/>
    </source>
</evidence>
<feature type="domain" description="NADH:quinone oxidoreductase/Mrp antiporter transmembrane" evidence="9">
    <location>
        <begin position="112"/>
        <end position="380"/>
    </location>
</feature>
<organism evidence="10 11">
    <name type="scientific">Desulfuromonas thiophila</name>
    <dbReference type="NCBI Taxonomy" id="57664"/>
    <lineage>
        <taxon>Bacteria</taxon>
        <taxon>Pseudomonadati</taxon>
        <taxon>Thermodesulfobacteriota</taxon>
        <taxon>Desulfuromonadia</taxon>
        <taxon>Desulfuromonadales</taxon>
        <taxon>Desulfuromonadaceae</taxon>
        <taxon>Desulfuromonas</taxon>
    </lineage>
</organism>
<keyword evidence="2" id="KW-1003">Cell membrane</keyword>
<name>A0A1G6ZSV6_9BACT</name>
<comment type="subcellular location">
    <subcellularLocation>
        <location evidence="1">Cell membrane</location>
        <topology evidence="1">Multi-pass membrane protein</topology>
    </subcellularLocation>
    <subcellularLocation>
        <location evidence="7">Membrane</location>
        <topology evidence="7">Multi-pass membrane protein</topology>
    </subcellularLocation>
</comment>
<dbReference type="Pfam" id="PF00361">
    <property type="entry name" value="Proton_antipo_M"/>
    <property type="match status" value="1"/>
</dbReference>
<accession>A0A1G6ZSV6</accession>
<evidence type="ECO:0000256" key="1">
    <source>
        <dbReference type="ARBA" id="ARBA00004651"/>
    </source>
</evidence>
<feature type="transmembrane region" description="Helical" evidence="8">
    <location>
        <begin position="297"/>
        <end position="315"/>
    </location>
</feature>
<keyword evidence="5" id="KW-0560">Oxidoreductase</keyword>
<feature type="transmembrane region" description="Helical" evidence="8">
    <location>
        <begin position="266"/>
        <end position="285"/>
    </location>
</feature>
<evidence type="ECO:0000256" key="2">
    <source>
        <dbReference type="ARBA" id="ARBA00022475"/>
    </source>
</evidence>
<dbReference type="GO" id="GO:0042773">
    <property type="term" value="P:ATP synthesis coupled electron transport"/>
    <property type="evidence" value="ECO:0007669"/>
    <property type="project" value="InterPro"/>
</dbReference>
<dbReference type="PANTHER" id="PTHR42682:SF4">
    <property type="entry name" value="NADH-UBIQUINONE_PLASTOQUINONE"/>
    <property type="match status" value="1"/>
</dbReference>
<feature type="transmembrane region" description="Helical" evidence="8">
    <location>
        <begin position="184"/>
        <end position="206"/>
    </location>
</feature>
<dbReference type="RefSeq" id="WP_092076677.1">
    <property type="nucleotide sequence ID" value="NZ_FNAQ01000003.1"/>
</dbReference>
<feature type="transmembrane region" description="Helical" evidence="8">
    <location>
        <begin position="542"/>
        <end position="562"/>
    </location>
</feature>
<feature type="transmembrane region" description="Helical" evidence="8">
    <location>
        <begin position="213"/>
        <end position="235"/>
    </location>
</feature>
<proteinExistence type="predicted"/>
<feature type="transmembrane region" description="Helical" evidence="8">
    <location>
        <begin position="145"/>
        <end position="164"/>
    </location>
</feature>
<dbReference type="GO" id="GO:0008137">
    <property type="term" value="F:NADH dehydrogenase (ubiquinone) activity"/>
    <property type="evidence" value="ECO:0007669"/>
    <property type="project" value="InterPro"/>
</dbReference>
<dbReference type="InterPro" id="IPR001750">
    <property type="entry name" value="ND/Mrp_TM"/>
</dbReference>
<keyword evidence="11" id="KW-1185">Reference proteome</keyword>
<feature type="transmembrane region" description="Helical" evidence="8">
    <location>
        <begin position="100"/>
        <end position="133"/>
    </location>
</feature>
<feature type="transmembrane region" description="Helical" evidence="8">
    <location>
        <begin position="419"/>
        <end position="436"/>
    </location>
</feature>
<dbReference type="GO" id="GO:0005886">
    <property type="term" value="C:plasma membrane"/>
    <property type="evidence" value="ECO:0007669"/>
    <property type="project" value="UniProtKB-SubCell"/>
</dbReference>
<evidence type="ECO:0000313" key="10">
    <source>
        <dbReference type="EMBL" id="SDE05612.1"/>
    </source>
</evidence>
<keyword evidence="4 8" id="KW-1133">Transmembrane helix</keyword>
<sequence length="582" mass="62192">MMPDLAVVHPALLLLVTAVLVAAVPWPTIRRLPLLMAPLTLVQLWLVQPGRGLVWLGLELHWLQPGALGRLFASAFVLALWGTSLYGLTSLRRHELAAAWGYAAGALIVCFSGDWLCLLCGWELMAVASTLIVFSGRQPDSAKAGMRYLLIHLAGGVLLLSGIATLAASGQSLLFGPLTPATTAYWLILAGVLVNTGAPPLGFWVADTYPQASAAGMVILSALTTKTAVFVLLSAFAGEPLLIAIGLYLCLYGTLYALLADDLRRLLAYSIIHQVGFMVVAAGIGSPAAINGAAAQAFAHIAYKMTLVMAAGVLLQQLGQCRASTLPALARQLPLTSGCVLVATAASLGLPLTAGFVSKTLLVGSAAASSWPWLETALLLSSAAVVFNAGIRFPALALFGAGATRPQATASLTRLNSSVRLALLGSALLCLLPGWWPQLFCRLLPFATSCQPYSPAAVLHQLQLLLVAGLVCLLSWPFLRPTAGHSRDWDVLLRLLLQLWQRLLDGQRQLSRFLWQLLTSSQIRSFMFLFRTHGPHGILARSWPTGSLALWVALLLASYIVLYNLKTRSLWQFFCTSFGLGC</sequence>
<feature type="transmembrane region" description="Helical" evidence="8">
    <location>
        <begin position="335"/>
        <end position="357"/>
    </location>
</feature>
<dbReference type="EMBL" id="FNAQ01000003">
    <property type="protein sequence ID" value="SDE05612.1"/>
    <property type="molecule type" value="Genomic_DNA"/>
</dbReference>
<dbReference type="OrthoDB" id="9811798at2"/>
<evidence type="ECO:0000259" key="9">
    <source>
        <dbReference type="Pfam" id="PF00361"/>
    </source>
</evidence>
<dbReference type="PANTHER" id="PTHR42682">
    <property type="entry name" value="HYDROGENASE-4 COMPONENT F"/>
    <property type="match status" value="1"/>
</dbReference>
<feature type="transmembrane region" description="Helical" evidence="8">
    <location>
        <begin position="456"/>
        <end position="479"/>
    </location>
</feature>
<dbReference type="GO" id="GO:0016491">
    <property type="term" value="F:oxidoreductase activity"/>
    <property type="evidence" value="ECO:0007669"/>
    <property type="project" value="UniProtKB-KW"/>
</dbReference>
<dbReference type="Proteomes" id="UP000243205">
    <property type="component" value="Unassembled WGS sequence"/>
</dbReference>
<evidence type="ECO:0000313" key="11">
    <source>
        <dbReference type="Proteomes" id="UP000243205"/>
    </source>
</evidence>
<dbReference type="PRINTS" id="PR01437">
    <property type="entry name" value="NUOXDRDTASE4"/>
</dbReference>
<evidence type="ECO:0000256" key="5">
    <source>
        <dbReference type="ARBA" id="ARBA00023002"/>
    </source>
</evidence>
<feature type="transmembrane region" description="Helical" evidence="8">
    <location>
        <begin position="377"/>
        <end position="399"/>
    </location>
</feature>
<protein>
    <submittedName>
        <fullName evidence="10">Multicomponent Na+:H+ antiporter subunit D</fullName>
    </submittedName>
</protein>
<reference evidence="11" key="1">
    <citation type="submission" date="2016-10" db="EMBL/GenBank/DDBJ databases">
        <authorList>
            <person name="Varghese N."/>
            <person name="Submissions S."/>
        </authorList>
    </citation>
    <scope>NUCLEOTIDE SEQUENCE [LARGE SCALE GENOMIC DNA]</scope>
    <source>
        <strain evidence="11">DSM 8987</strain>
    </source>
</reference>
<dbReference type="InterPro" id="IPR052175">
    <property type="entry name" value="ComplexI-like_HydComp"/>
</dbReference>
<dbReference type="STRING" id="57664.SAMN05661003_103108"/>
<dbReference type="AlphaFoldDB" id="A0A1G6ZSV6"/>